<protein>
    <submittedName>
        <fullName evidence="1">Flagellar protein FlaF</fullName>
    </submittedName>
</protein>
<dbReference type="Proteomes" id="UP000295135">
    <property type="component" value="Unassembled WGS sequence"/>
</dbReference>
<proteinExistence type="predicted"/>
<keyword evidence="1" id="KW-0282">Flagellum</keyword>
<keyword evidence="1" id="KW-0966">Cell projection</keyword>
<keyword evidence="2" id="KW-1185">Reference proteome</keyword>
<keyword evidence="1" id="KW-0969">Cilium</keyword>
<evidence type="ECO:0000313" key="2">
    <source>
        <dbReference type="Proteomes" id="UP000295135"/>
    </source>
</evidence>
<dbReference type="AlphaFoldDB" id="A0A4R3JSB7"/>
<name>A0A4R3JSB7_9PROT</name>
<reference evidence="1 2" key="1">
    <citation type="submission" date="2019-03" db="EMBL/GenBank/DDBJ databases">
        <title>Genomic Encyclopedia of Type Strains, Phase IV (KMG-IV): sequencing the most valuable type-strain genomes for metagenomic binning, comparative biology and taxonomic classification.</title>
        <authorList>
            <person name="Goeker M."/>
        </authorList>
    </citation>
    <scope>NUCLEOTIDE SEQUENCE [LARGE SCALE GENOMIC DNA]</scope>
    <source>
        <strain evidence="1 2">DSM 103923</strain>
    </source>
</reference>
<dbReference type="EMBL" id="SLZY01000017">
    <property type="protein sequence ID" value="TCS70128.1"/>
    <property type="molecule type" value="Genomic_DNA"/>
</dbReference>
<dbReference type="OrthoDB" id="8563081at2"/>
<dbReference type="GO" id="GO:0044781">
    <property type="term" value="P:bacterial-type flagellum organization"/>
    <property type="evidence" value="ECO:0007669"/>
    <property type="project" value="InterPro"/>
</dbReference>
<dbReference type="RefSeq" id="WP_126460676.1">
    <property type="nucleotide sequence ID" value="NZ_AP018721.1"/>
</dbReference>
<organism evidence="1 2">
    <name type="scientific">Sulfuritortus calidifontis</name>
    <dbReference type="NCBI Taxonomy" id="1914471"/>
    <lineage>
        <taxon>Bacteria</taxon>
        <taxon>Pseudomonadati</taxon>
        <taxon>Pseudomonadota</taxon>
        <taxon>Betaproteobacteria</taxon>
        <taxon>Nitrosomonadales</taxon>
        <taxon>Thiobacillaceae</taxon>
        <taxon>Sulfuritortus</taxon>
    </lineage>
</organism>
<comment type="caution">
    <text evidence="1">The sequence shown here is derived from an EMBL/GenBank/DDBJ whole genome shotgun (WGS) entry which is preliminary data.</text>
</comment>
<sequence>MAKNPLDSYRDVQKESLSGRELEASVLNKAATILAEVQQNWHAPDLTARLDFALRFNQQLWTLFQAEIMEESNPLPMEVKQNILALANFVDTRTYKVMADPSPEKLDMLIRINHNIAAGLVGNTEPTQSGQK</sequence>
<accession>A0A4R3JSB7</accession>
<dbReference type="Pfam" id="PF07309">
    <property type="entry name" value="FlaF"/>
    <property type="match status" value="1"/>
</dbReference>
<dbReference type="NCBIfam" id="NF009435">
    <property type="entry name" value="PRK12794.1"/>
    <property type="match status" value="1"/>
</dbReference>
<evidence type="ECO:0000313" key="1">
    <source>
        <dbReference type="EMBL" id="TCS70128.1"/>
    </source>
</evidence>
<gene>
    <name evidence="1" type="ORF">EDC61_11733</name>
</gene>
<dbReference type="InterPro" id="IPR010845">
    <property type="entry name" value="FlaF"/>
</dbReference>